<dbReference type="EMBL" id="OR769223">
    <property type="protein sequence ID" value="WQJ53311.1"/>
    <property type="molecule type" value="Genomic_DNA"/>
</dbReference>
<evidence type="ECO:0000313" key="1">
    <source>
        <dbReference type="EMBL" id="WQJ53311.1"/>
    </source>
</evidence>
<protein>
    <recommendedName>
        <fullName evidence="3">Virion structural protein</fullName>
    </recommendedName>
</protein>
<accession>A0ABZ0Z2M0</accession>
<dbReference type="Proteomes" id="UP001358193">
    <property type="component" value="Segment"/>
</dbReference>
<sequence length="305" mass="36817">MKNLYNKIYEAINTGIQKAIILDDEDDISINYQYKKIVNNSNLMPYYVEELLQDSNNKFINYKQIIKYYKETGYKYKVKNYDELKNIYNVLCQYKKISFEWISNIKDYISIVLENDTEINFYEKTDKKPLFLKFANDDILGTENEILIYLYDNHLKPKEDYRWQTKPVQIQNDKYLISDINKIYKDYTGYETCLRIQKKISKNPEKYGETPAIDYCLNLNISGYQGYLPTIGQLQIVFDNLNIINYILKYLNFNEISSIRWWWQTSSEASYNKSWLFYYGKINMYGKIEYYQAIIPFFHKINNKL</sequence>
<keyword evidence="2" id="KW-1185">Reference proteome</keyword>
<proteinExistence type="predicted"/>
<evidence type="ECO:0000313" key="2">
    <source>
        <dbReference type="Proteomes" id="UP001358193"/>
    </source>
</evidence>
<organism evidence="1 2">
    <name type="scientific">phage Lak_Megaphage_Sonny</name>
    <dbReference type="NCBI Taxonomy" id="3109229"/>
    <lineage>
        <taxon>Viruses</taxon>
        <taxon>Duplodnaviria</taxon>
        <taxon>Heunggongvirae</taxon>
        <taxon>Uroviricota</taxon>
        <taxon>Caudoviricetes</taxon>
        <taxon>Caudoviricetes code 15 clade</taxon>
    </lineage>
</organism>
<evidence type="ECO:0008006" key="3">
    <source>
        <dbReference type="Google" id="ProtNLM"/>
    </source>
</evidence>
<name>A0ABZ0Z2M0_9CAUD</name>
<reference evidence="1 2" key="1">
    <citation type="submission" date="2023-11" db="EMBL/GenBank/DDBJ databases">
        <authorList>
            <person name="Cook R."/>
            <person name="Crisci M."/>
            <person name="Pye H."/>
            <person name="Adriaenssens E."/>
            <person name="Santini J."/>
        </authorList>
    </citation>
    <scope>NUCLEOTIDE SEQUENCE [LARGE SCALE GENOMIC DNA]</scope>
    <source>
        <strain evidence="1">Lak_Megaphage_Sonny</strain>
    </source>
</reference>